<dbReference type="RefSeq" id="WP_102777601.1">
    <property type="nucleotide sequence ID" value="NZ_CBCSGP010000007.1"/>
</dbReference>
<evidence type="ECO:0000313" key="2">
    <source>
        <dbReference type="Proteomes" id="UP000235963"/>
    </source>
</evidence>
<accession>A0A2N8LBC6</accession>
<organism evidence="1 2">
    <name type="scientific">Streptococcus penaeicida</name>
    <dbReference type="NCBI Taxonomy" id="1765960"/>
    <lineage>
        <taxon>Bacteria</taxon>
        <taxon>Bacillati</taxon>
        <taxon>Bacillota</taxon>
        <taxon>Bacilli</taxon>
        <taxon>Lactobacillales</taxon>
        <taxon>Streptococcaceae</taxon>
        <taxon>Streptococcus</taxon>
    </lineage>
</organism>
<dbReference type="OrthoDB" id="2224539at2"/>
<name>A0A2N8LBC6_9STRE</name>
<dbReference type="Proteomes" id="UP000235963">
    <property type="component" value="Unassembled WGS sequence"/>
</dbReference>
<gene>
    <name evidence="1" type="ORF">AT575_06030</name>
</gene>
<proteinExistence type="predicted"/>
<reference evidence="1 2" key="1">
    <citation type="submission" date="2015-12" db="EMBL/GenBank/DDBJ databases">
        <title>Streptococcus penaeicida sp. nov.</title>
        <authorList>
            <person name="Gomez-Gil B."/>
            <person name="Morales-Covarrubias M."/>
        </authorList>
    </citation>
    <scope>NUCLEOTIDE SEQUENCE [LARGE SCALE GENOMIC DNA]</scope>
    <source>
        <strain evidence="1 2">CAIM 1838</strain>
    </source>
</reference>
<keyword evidence="2" id="KW-1185">Reference proteome</keyword>
<dbReference type="AlphaFoldDB" id="A0A2N8LBC6"/>
<sequence length="61" mass="6791">MKITEDQAKAVRRKQADQMLNAKDAAAEIGITQVTYSKVTKGGEVKNTIYAKVMEWLAKGY</sequence>
<dbReference type="EMBL" id="LOCM01000024">
    <property type="protein sequence ID" value="PND47464.1"/>
    <property type="molecule type" value="Genomic_DNA"/>
</dbReference>
<evidence type="ECO:0000313" key="1">
    <source>
        <dbReference type="EMBL" id="PND47464.1"/>
    </source>
</evidence>
<comment type="caution">
    <text evidence="1">The sequence shown here is derived from an EMBL/GenBank/DDBJ whole genome shotgun (WGS) entry which is preliminary data.</text>
</comment>
<protein>
    <submittedName>
        <fullName evidence="1">Repressor</fullName>
    </submittedName>
</protein>